<dbReference type="Pfam" id="PF03976">
    <property type="entry name" value="PPK2"/>
    <property type="match status" value="1"/>
</dbReference>
<evidence type="ECO:0000256" key="3">
    <source>
        <dbReference type="ARBA" id="ARBA00022777"/>
    </source>
</evidence>
<comment type="catalytic activity">
    <reaction evidence="5">
        <text>[phosphate](n) + ATP = [phosphate](n+1) + ADP</text>
        <dbReference type="Rhea" id="RHEA:19573"/>
        <dbReference type="Rhea" id="RHEA-COMP:9859"/>
        <dbReference type="Rhea" id="RHEA-COMP:14280"/>
        <dbReference type="ChEBI" id="CHEBI:16838"/>
        <dbReference type="ChEBI" id="CHEBI:30616"/>
        <dbReference type="ChEBI" id="CHEBI:456216"/>
    </reaction>
    <physiologicalReaction direction="right-to-left" evidence="5">
        <dbReference type="Rhea" id="RHEA:19575"/>
    </physiologicalReaction>
</comment>
<comment type="similarity">
    <text evidence="1">Belongs to the polyphosphate kinase 2 (PPK2) family. Class I subfamily.</text>
</comment>
<dbReference type="EMBL" id="JACIDO010000001">
    <property type="protein sequence ID" value="MBB3934728.1"/>
    <property type="molecule type" value="Genomic_DNA"/>
</dbReference>
<evidence type="ECO:0000259" key="6">
    <source>
        <dbReference type="Pfam" id="PF03976"/>
    </source>
</evidence>
<gene>
    <name evidence="7" type="ORF">GGR05_000839</name>
</gene>
<evidence type="ECO:0000256" key="2">
    <source>
        <dbReference type="ARBA" id="ARBA00022679"/>
    </source>
</evidence>
<keyword evidence="4" id="KW-0066">ATP synthesis</keyword>
<dbReference type="PIRSF" id="PIRSF028756">
    <property type="entry name" value="PPK2_prd"/>
    <property type="match status" value="1"/>
</dbReference>
<protein>
    <submittedName>
        <fullName evidence="7">Polyphosphate kinase 2 (PPK2 family)</fullName>
    </submittedName>
</protein>
<evidence type="ECO:0000256" key="4">
    <source>
        <dbReference type="ARBA" id="ARBA00023310"/>
    </source>
</evidence>
<dbReference type="GO" id="GO:0008976">
    <property type="term" value="F:polyphosphate kinase activity"/>
    <property type="evidence" value="ECO:0007669"/>
    <property type="project" value="InterPro"/>
</dbReference>
<keyword evidence="2" id="KW-0808">Transferase</keyword>
<name>A0A7W6FT72_9HYPH</name>
<keyword evidence="3 7" id="KW-0418">Kinase</keyword>
<dbReference type="InterPro" id="IPR027417">
    <property type="entry name" value="P-loop_NTPase"/>
</dbReference>
<evidence type="ECO:0000256" key="5">
    <source>
        <dbReference type="ARBA" id="ARBA00024500"/>
    </source>
</evidence>
<evidence type="ECO:0000313" key="7">
    <source>
        <dbReference type="EMBL" id="MBB3934728.1"/>
    </source>
</evidence>
<dbReference type="PANTHER" id="PTHR34383:SF3">
    <property type="entry name" value="POLYPHOSPHATE:AMP PHOSPHOTRANSFERASE"/>
    <property type="match status" value="1"/>
</dbReference>
<organism evidence="7 8">
    <name type="scientific">Aureimonas phyllosphaerae</name>
    <dbReference type="NCBI Taxonomy" id="1166078"/>
    <lineage>
        <taxon>Bacteria</taxon>
        <taxon>Pseudomonadati</taxon>
        <taxon>Pseudomonadota</taxon>
        <taxon>Alphaproteobacteria</taxon>
        <taxon>Hyphomicrobiales</taxon>
        <taxon>Aurantimonadaceae</taxon>
        <taxon>Aureimonas</taxon>
    </lineage>
</organism>
<dbReference type="InterPro" id="IPR022488">
    <property type="entry name" value="PPK2-related"/>
</dbReference>
<dbReference type="GO" id="GO:0006754">
    <property type="term" value="P:ATP biosynthetic process"/>
    <property type="evidence" value="ECO:0007669"/>
    <property type="project" value="UniProtKB-KW"/>
</dbReference>
<dbReference type="PANTHER" id="PTHR34383">
    <property type="entry name" value="POLYPHOSPHATE:AMP PHOSPHOTRANSFERASE-RELATED"/>
    <property type="match status" value="1"/>
</dbReference>
<dbReference type="RefSeq" id="WP_090957953.1">
    <property type="nucleotide sequence ID" value="NZ_FOOA01000001.1"/>
</dbReference>
<comment type="caution">
    <text evidence="7">The sequence shown here is derived from an EMBL/GenBank/DDBJ whole genome shotgun (WGS) entry which is preliminary data.</text>
</comment>
<dbReference type="Gene3D" id="3.40.50.300">
    <property type="entry name" value="P-loop containing nucleotide triphosphate hydrolases"/>
    <property type="match status" value="1"/>
</dbReference>
<dbReference type="InterPro" id="IPR016898">
    <property type="entry name" value="Polyphosphate_phosphotransfera"/>
</dbReference>
<accession>A0A7W6FT72</accession>
<reference evidence="7 8" key="1">
    <citation type="submission" date="2020-08" db="EMBL/GenBank/DDBJ databases">
        <title>Genomic Encyclopedia of Type Strains, Phase IV (KMG-IV): sequencing the most valuable type-strain genomes for metagenomic binning, comparative biology and taxonomic classification.</title>
        <authorList>
            <person name="Goeker M."/>
        </authorList>
    </citation>
    <scope>NUCLEOTIDE SEQUENCE [LARGE SCALE GENOMIC DNA]</scope>
    <source>
        <strain evidence="7 8">DSM 25024</strain>
    </source>
</reference>
<dbReference type="AlphaFoldDB" id="A0A7W6FT72"/>
<dbReference type="OrthoDB" id="9775224at2"/>
<keyword evidence="8" id="KW-1185">Reference proteome</keyword>
<feature type="domain" description="Polyphosphate kinase-2-related" evidence="6">
    <location>
        <begin position="24"/>
        <end position="244"/>
    </location>
</feature>
<evidence type="ECO:0000256" key="1">
    <source>
        <dbReference type="ARBA" id="ARBA00009924"/>
    </source>
</evidence>
<evidence type="ECO:0000313" key="8">
    <source>
        <dbReference type="Proteomes" id="UP000531216"/>
    </source>
</evidence>
<sequence>MTHHTTDAAGSHRPLGRLDMSKTIEKDEYEDRLKAVQVRFMEIHQAYLHTGDAAVCVFEGWDAAGKGGTIRRMAAVMDPRGFKVWPIAAPSPEDLRHHYLARFWQRLPGKGEICVFDRSWYGRVLVERVEGFAKPAEWGRAFDEINGFEKLLTDAGTRITKVFLYITPDEQLQRFKDRMEDPLKRWKLSYEDFRNRERWSEYENAANEMLERTSTTNAPWLVVPANDKRYARITVLEHIAHKLAEGVDLKPEPVGKEIEKQFEKLQKLHEKETR</sequence>
<dbReference type="SUPFAM" id="SSF52540">
    <property type="entry name" value="P-loop containing nucleoside triphosphate hydrolases"/>
    <property type="match status" value="1"/>
</dbReference>
<dbReference type="Proteomes" id="UP000531216">
    <property type="component" value="Unassembled WGS sequence"/>
</dbReference>
<proteinExistence type="inferred from homology"/>